<feature type="region of interest" description="Disordered" evidence="8">
    <location>
        <begin position="187"/>
        <end position="221"/>
    </location>
</feature>
<dbReference type="GO" id="GO:0005868">
    <property type="term" value="C:cytoplasmic dynein complex"/>
    <property type="evidence" value="ECO:0007669"/>
    <property type="project" value="UniProtKB-UniRule"/>
</dbReference>
<keyword evidence="7" id="KW-0547">Nucleotide-binding</keyword>
<dbReference type="Proteomes" id="UP000574390">
    <property type="component" value="Unassembled WGS sequence"/>
</dbReference>
<feature type="region of interest" description="Disordered" evidence="8">
    <location>
        <begin position="1"/>
        <end position="33"/>
    </location>
</feature>
<keyword evidence="4 7" id="KW-0243">Dynein</keyword>
<keyword evidence="2 7" id="KW-0963">Cytoplasm</keyword>
<dbReference type="InterPro" id="IPR027417">
    <property type="entry name" value="P-loop_NTPase"/>
</dbReference>
<comment type="caution">
    <text evidence="9">The sequence shown here is derived from an EMBL/GenBank/DDBJ whole genome shotgun (WGS) entry which is preliminary data.</text>
</comment>
<dbReference type="PANTHER" id="PTHR12688:SF0">
    <property type="entry name" value="DYNEIN LIGHT INTERMEDIATE CHAIN"/>
    <property type="match status" value="1"/>
</dbReference>
<dbReference type="GO" id="GO:0007018">
    <property type="term" value="P:microtubule-based movement"/>
    <property type="evidence" value="ECO:0007669"/>
    <property type="project" value="InterPro"/>
</dbReference>
<dbReference type="AlphaFoldDB" id="A0A7J6TK22"/>
<name>A0A7J6TK22_PEROL</name>
<keyword evidence="5 7" id="KW-0505">Motor protein</keyword>
<proteinExistence type="inferred from homology"/>
<evidence type="ECO:0000256" key="4">
    <source>
        <dbReference type="ARBA" id="ARBA00023017"/>
    </source>
</evidence>
<feature type="compositionally biased region" description="Polar residues" evidence="8">
    <location>
        <begin position="204"/>
        <end position="216"/>
    </location>
</feature>
<comment type="function">
    <text evidence="7">Acts as one of several non-catalytic accessory components of the cytoplasmic dynein 1 complex that are thought to be involved in linking dynein to cargos and to adapter proteins that regulate dynein function. Cytoplasmic dynein 1 acts as a motor for the intracellular retrograde motility of vesicles and organelles along microtubules. May play a role in binding dynein to membranous organelles or chromosomes.</text>
</comment>
<keyword evidence="7" id="KW-0067">ATP-binding</keyword>
<dbReference type="EMBL" id="JABANM010006609">
    <property type="protein sequence ID" value="KAF4745649.1"/>
    <property type="molecule type" value="Genomic_DNA"/>
</dbReference>
<evidence type="ECO:0000256" key="7">
    <source>
        <dbReference type="RuleBase" id="RU366047"/>
    </source>
</evidence>
<evidence type="ECO:0000256" key="5">
    <source>
        <dbReference type="ARBA" id="ARBA00023175"/>
    </source>
</evidence>
<keyword evidence="3 7" id="KW-0493">Microtubule</keyword>
<comment type="similarity">
    <text evidence="7">Belongs to the dynein light intermediate chain family.</text>
</comment>
<evidence type="ECO:0000256" key="8">
    <source>
        <dbReference type="SAM" id="MobiDB-lite"/>
    </source>
</evidence>
<feature type="compositionally biased region" description="Low complexity" evidence="8">
    <location>
        <begin position="17"/>
        <end position="29"/>
    </location>
</feature>
<dbReference type="GO" id="GO:0000226">
    <property type="term" value="P:microtubule cytoskeleton organization"/>
    <property type="evidence" value="ECO:0007669"/>
    <property type="project" value="TreeGrafter"/>
</dbReference>
<comment type="subunit">
    <text evidence="7">Homodimer. The cytoplasmic dynein 1 complex consists of two catalytic heavy chains (HCs) and a number of non-catalytic subunits presented by intermediate chains (ICs).</text>
</comment>
<dbReference type="InterPro" id="IPR008467">
    <property type="entry name" value="Dynein1_light_intermed_chain"/>
</dbReference>
<comment type="subcellular location">
    <subcellularLocation>
        <location evidence="1 7">Cytoplasm</location>
        <location evidence="1 7">Cytoskeleton</location>
    </subcellularLocation>
</comment>
<keyword evidence="6 7" id="KW-0206">Cytoskeleton</keyword>
<keyword evidence="7" id="KW-0813">Transport</keyword>
<dbReference type="GO" id="GO:0045504">
    <property type="term" value="F:dynein heavy chain binding"/>
    <property type="evidence" value="ECO:0007669"/>
    <property type="project" value="TreeGrafter"/>
</dbReference>
<gene>
    <name evidence="9" type="ORF">FOZ62_018950</name>
</gene>
<sequence length="597" mass="64621">MLSPPTYTISDKRGTKAGSSGMGASSSRSLRQLPPHCSIASRVERRLNLDKIDSVQEDSEAYRNGRRRSAAAVGRNEERIAKISICAITFTADGGRLSEASVAVTVSSLMVDTVHSSSSSAAAAAEGAAEKSSKWQQFLSSQTSNDTGEGFSSRDNAAVLIMGVPGCGKRTLLKSIASDLERQLNRIRNPGFHHGNPSRAPKNPGSSMSRVSTGCQGNDDVKNRAASTNVVSKNDESLLAASMAAQAAIAKGVPRMAPIDFGYLPAVVLGDEDNNVCAELGTLSLFYCEHPQHHQLISRQSLESFIAHSRFAAVVCLDMMHPESVIPNFESHLETIAQIHAPILDTMDMATQEVLYSKVAQTIFIARQGASEVPGVSEDLEWLCNRGFPLIVVLTRCDAFGKIDPLKWRPVLVHLRHRASQYGATIIATDASEFSSLRECDAVTAGITARNGRIFYEHLVAQLYGRTLPTSRRNDAEKALLCLSPGEDGGPDTFRHTISPEDSEFLSRPIETFFDSDTDEENVRKDQIQPVVTVDSMKTFLSRMAERMPPPVHATTSPETAAVSTPVTNRSFFQNLLVKEPSSSARKAAASEARTPS</sequence>
<reference evidence="9 10" key="1">
    <citation type="submission" date="2020-04" db="EMBL/GenBank/DDBJ databases">
        <title>Perkinsus olseni comparative genomics.</title>
        <authorList>
            <person name="Bogema D.R."/>
        </authorList>
    </citation>
    <scope>NUCLEOTIDE SEQUENCE [LARGE SCALE GENOMIC DNA]</scope>
    <source>
        <strain evidence="9">ATCC PRA-205</strain>
    </source>
</reference>
<evidence type="ECO:0000256" key="6">
    <source>
        <dbReference type="ARBA" id="ARBA00023212"/>
    </source>
</evidence>
<dbReference type="PANTHER" id="PTHR12688">
    <property type="entry name" value="DYNEIN LIGHT INTERMEDIATE CHAIN"/>
    <property type="match status" value="1"/>
</dbReference>
<evidence type="ECO:0000313" key="10">
    <source>
        <dbReference type="Proteomes" id="UP000574390"/>
    </source>
</evidence>
<organism evidence="9 10">
    <name type="scientific">Perkinsus olseni</name>
    <name type="common">Perkinsus atlanticus</name>
    <dbReference type="NCBI Taxonomy" id="32597"/>
    <lineage>
        <taxon>Eukaryota</taxon>
        <taxon>Sar</taxon>
        <taxon>Alveolata</taxon>
        <taxon>Perkinsozoa</taxon>
        <taxon>Perkinsea</taxon>
        <taxon>Perkinsida</taxon>
        <taxon>Perkinsidae</taxon>
        <taxon>Perkinsus</taxon>
    </lineage>
</organism>
<protein>
    <recommendedName>
        <fullName evidence="7">Dynein light intermediate chain</fullName>
    </recommendedName>
</protein>
<dbReference type="GO" id="GO:0005524">
    <property type="term" value="F:ATP binding"/>
    <property type="evidence" value="ECO:0007669"/>
    <property type="project" value="UniProtKB-KW"/>
</dbReference>
<evidence type="ECO:0000313" key="9">
    <source>
        <dbReference type="EMBL" id="KAF4745649.1"/>
    </source>
</evidence>
<dbReference type="GO" id="GO:0005813">
    <property type="term" value="C:centrosome"/>
    <property type="evidence" value="ECO:0007669"/>
    <property type="project" value="TreeGrafter"/>
</dbReference>
<evidence type="ECO:0000256" key="2">
    <source>
        <dbReference type="ARBA" id="ARBA00022490"/>
    </source>
</evidence>
<evidence type="ECO:0000256" key="1">
    <source>
        <dbReference type="ARBA" id="ARBA00004245"/>
    </source>
</evidence>
<evidence type="ECO:0000256" key="3">
    <source>
        <dbReference type="ARBA" id="ARBA00022701"/>
    </source>
</evidence>
<accession>A0A7J6TK22</accession>
<dbReference type="GO" id="GO:0005874">
    <property type="term" value="C:microtubule"/>
    <property type="evidence" value="ECO:0007669"/>
    <property type="project" value="UniProtKB-KW"/>
</dbReference>
<dbReference type="SUPFAM" id="SSF52540">
    <property type="entry name" value="P-loop containing nucleoside triphosphate hydrolases"/>
    <property type="match status" value="1"/>
</dbReference>